<accession>A0A9P6HB55</accession>
<feature type="domain" description="F-box" evidence="1">
    <location>
        <begin position="6"/>
        <end position="39"/>
    </location>
</feature>
<protein>
    <recommendedName>
        <fullName evidence="1">F-box domain-containing protein</fullName>
    </recommendedName>
</protein>
<dbReference type="Proteomes" id="UP000736335">
    <property type="component" value="Unassembled WGS sequence"/>
</dbReference>
<reference evidence="2" key="1">
    <citation type="journal article" date="2020" name="Nat. Commun.">
        <title>Large-scale genome sequencing of mycorrhizal fungi provides insights into the early evolution of symbiotic traits.</title>
        <authorList>
            <person name="Miyauchi S."/>
            <person name="Kiss E."/>
            <person name="Kuo A."/>
            <person name="Drula E."/>
            <person name="Kohler A."/>
            <person name="Sanchez-Garcia M."/>
            <person name="Morin E."/>
            <person name="Andreopoulos B."/>
            <person name="Barry K.W."/>
            <person name="Bonito G."/>
            <person name="Buee M."/>
            <person name="Carver A."/>
            <person name="Chen C."/>
            <person name="Cichocki N."/>
            <person name="Clum A."/>
            <person name="Culley D."/>
            <person name="Crous P.W."/>
            <person name="Fauchery L."/>
            <person name="Girlanda M."/>
            <person name="Hayes R.D."/>
            <person name="Keri Z."/>
            <person name="LaButti K."/>
            <person name="Lipzen A."/>
            <person name="Lombard V."/>
            <person name="Magnuson J."/>
            <person name="Maillard F."/>
            <person name="Murat C."/>
            <person name="Nolan M."/>
            <person name="Ohm R.A."/>
            <person name="Pangilinan J."/>
            <person name="Pereira M.F."/>
            <person name="Perotto S."/>
            <person name="Peter M."/>
            <person name="Pfister S."/>
            <person name="Riley R."/>
            <person name="Sitrit Y."/>
            <person name="Stielow J.B."/>
            <person name="Szollosi G."/>
            <person name="Zifcakova L."/>
            <person name="Stursova M."/>
            <person name="Spatafora J.W."/>
            <person name="Tedersoo L."/>
            <person name="Vaario L.M."/>
            <person name="Yamada A."/>
            <person name="Yan M."/>
            <person name="Wang P."/>
            <person name="Xu J."/>
            <person name="Bruns T."/>
            <person name="Baldrian P."/>
            <person name="Vilgalys R."/>
            <person name="Dunand C."/>
            <person name="Henrissat B."/>
            <person name="Grigoriev I.V."/>
            <person name="Hibbett D."/>
            <person name="Nagy L.G."/>
            <person name="Martin F.M."/>
        </authorList>
    </citation>
    <scope>NUCLEOTIDE SEQUENCE</scope>
    <source>
        <strain evidence="2">UH-Tt-Lm1</strain>
    </source>
</reference>
<dbReference type="InterPro" id="IPR032675">
    <property type="entry name" value="LRR_dom_sf"/>
</dbReference>
<dbReference type="Pfam" id="PF12937">
    <property type="entry name" value="F-box-like"/>
    <property type="match status" value="1"/>
</dbReference>
<evidence type="ECO:0000313" key="3">
    <source>
        <dbReference type="Proteomes" id="UP000736335"/>
    </source>
</evidence>
<proteinExistence type="predicted"/>
<keyword evidence="3" id="KW-1185">Reference proteome</keyword>
<comment type="caution">
    <text evidence="2">The sequence shown here is derived from an EMBL/GenBank/DDBJ whole genome shotgun (WGS) entry which is preliminary data.</text>
</comment>
<dbReference type="AlphaFoldDB" id="A0A9P6HB55"/>
<reference evidence="2" key="2">
    <citation type="submission" date="2020-11" db="EMBL/GenBank/DDBJ databases">
        <authorList>
            <consortium name="DOE Joint Genome Institute"/>
            <person name="Kuo A."/>
            <person name="Miyauchi S."/>
            <person name="Kiss E."/>
            <person name="Drula E."/>
            <person name="Kohler A."/>
            <person name="Sanchez-Garcia M."/>
            <person name="Andreopoulos B."/>
            <person name="Barry K.W."/>
            <person name="Bonito G."/>
            <person name="Buee M."/>
            <person name="Carver A."/>
            <person name="Chen C."/>
            <person name="Cichocki N."/>
            <person name="Clum A."/>
            <person name="Culley D."/>
            <person name="Crous P.W."/>
            <person name="Fauchery L."/>
            <person name="Girlanda M."/>
            <person name="Hayes R."/>
            <person name="Keri Z."/>
            <person name="Labutti K."/>
            <person name="Lipzen A."/>
            <person name="Lombard V."/>
            <person name="Magnuson J."/>
            <person name="Maillard F."/>
            <person name="Morin E."/>
            <person name="Murat C."/>
            <person name="Nolan M."/>
            <person name="Ohm R."/>
            <person name="Pangilinan J."/>
            <person name="Pereira M."/>
            <person name="Perotto S."/>
            <person name="Peter M."/>
            <person name="Riley R."/>
            <person name="Sitrit Y."/>
            <person name="Stielow B."/>
            <person name="Szollosi G."/>
            <person name="Zifcakova L."/>
            <person name="Stursova M."/>
            <person name="Spatafora J.W."/>
            <person name="Tedersoo L."/>
            <person name="Vaario L.-M."/>
            <person name="Yamada A."/>
            <person name="Yan M."/>
            <person name="Wang P."/>
            <person name="Xu J."/>
            <person name="Bruns T."/>
            <person name="Baldrian P."/>
            <person name="Vilgalys R."/>
            <person name="Henrissat B."/>
            <person name="Grigoriev I.V."/>
            <person name="Hibbett D."/>
            <person name="Nagy L.G."/>
            <person name="Martin F.M."/>
        </authorList>
    </citation>
    <scope>NUCLEOTIDE SEQUENCE</scope>
    <source>
        <strain evidence="2">UH-Tt-Lm1</strain>
    </source>
</reference>
<evidence type="ECO:0000259" key="1">
    <source>
        <dbReference type="Pfam" id="PF12937"/>
    </source>
</evidence>
<organism evidence="2 3">
    <name type="scientific">Thelephora terrestris</name>
    <dbReference type="NCBI Taxonomy" id="56493"/>
    <lineage>
        <taxon>Eukaryota</taxon>
        <taxon>Fungi</taxon>
        <taxon>Dikarya</taxon>
        <taxon>Basidiomycota</taxon>
        <taxon>Agaricomycotina</taxon>
        <taxon>Agaricomycetes</taxon>
        <taxon>Thelephorales</taxon>
        <taxon>Thelephoraceae</taxon>
        <taxon>Thelephora</taxon>
    </lineage>
</organism>
<gene>
    <name evidence="2" type="ORF">BJ322DRAFT_1076994</name>
</gene>
<dbReference type="OrthoDB" id="3022813at2759"/>
<name>A0A9P6HB55_9AGAM</name>
<dbReference type="InterPro" id="IPR036047">
    <property type="entry name" value="F-box-like_dom_sf"/>
</dbReference>
<dbReference type="SUPFAM" id="SSF81383">
    <property type="entry name" value="F-box domain"/>
    <property type="match status" value="1"/>
</dbReference>
<dbReference type="EMBL" id="WIUZ02000013">
    <property type="protein sequence ID" value="KAF9781572.1"/>
    <property type="molecule type" value="Genomic_DNA"/>
</dbReference>
<evidence type="ECO:0000313" key="2">
    <source>
        <dbReference type="EMBL" id="KAF9781572.1"/>
    </source>
</evidence>
<sequence length="360" mass="41841">MKLSIHLPEELLDEIFSHLRPDDRQSLRSCSLVSKSWLEPSRRLIFSSILIHFHTYQSWLSTISPTNTGVLRHVRSLEYFHHHQKPSDPRRGVYSLRDYLPSFSHLHTLTFRNFDVEETIPDHLEIFSAFQHTLSSLSLVHVSITWSTFVALLGYFPRLRHLEVRRVLFRVDDRPAPQMNHALRGRMVIDQLDNEGLKPFIDWFSGLRAEYEELVMLGPCEHRMVAAVGANLRFLEINLSGGGTTPDLSRFPELRLLKIVTLDPQEDEHFLVSSITSANFQKLVVVLPPTFRWGPPRDTCLWPLFEEAVCGLSDRLRVLGARHILEVRFHARLGWGYSQKYRRAFLPKFQEKGEVRIVSC</sequence>
<dbReference type="InterPro" id="IPR001810">
    <property type="entry name" value="F-box_dom"/>
</dbReference>
<dbReference type="Gene3D" id="3.80.10.10">
    <property type="entry name" value="Ribonuclease Inhibitor"/>
    <property type="match status" value="1"/>
</dbReference>
<dbReference type="SUPFAM" id="SSF52047">
    <property type="entry name" value="RNI-like"/>
    <property type="match status" value="1"/>
</dbReference>